<evidence type="ECO:0000256" key="1">
    <source>
        <dbReference type="SAM" id="MobiDB-lite"/>
    </source>
</evidence>
<feature type="region of interest" description="Disordered" evidence="1">
    <location>
        <begin position="1"/>
        <end position="25"/>
    </location>
</feature>
<dbReference type="EMBL" id="JAHWXP010000003">
    <property type="protein sequence ID" value="MBY8337962.1"/>
    <property type="molecule type" value="Genomic_DNA"/>
</dbReference>
<evidence type="ECO:0000313" key="3">
    <source>
        <dbReference type="Proteomes" id="UP000759298"/>
    </source>
</evidence>
<reference evidence="2 3" key="1">
    <citation type="submission" date="2021-07" db="EMBL/GenBank/DDBJ databases">
        <title>Alteriqipengyuania abyssalis NZ-12B nov, sp.nov isolated from deep sea sponge in pacific ocean.</title>
        <authorList>
            <person name="Tareen S."/>
            <person name="Wink J."/>
        </authorList>
    </citation>
    <scope>NUCLEOTIDE SEQUENCE [LARGE SCALE GENOMIC DNA]</scope>
    <source>
        <strain evidence="2 3">NZ-12B</strain>
    </source>
</reference>
<accession>A0ABS7PGZ6</accession>
<keyword evidence="3" id="KW-1185">Reference proteome</keyword>
<protein>
    <recommendedName>
        <fullName evidence="4">DUF4235 domain-containing protein</fullName>
    </recommendedName>
</protein>
<name>A0ABS7PGZ6_9SPHN</name>
<dbReference type="Proteomes" id="UP000759298">
    <property type="component" value="Unassembled WGS sequence"/>
</dbReference>
<comment type="caution">
    <text evidence="2">The sequence shown here is derived from an EMBL/GenBank/DDBJ whole genome shotgun (WGS) entry which is preliminary data.</text>
</comment>
<gene>
    <name evidence="2" type="ORF">KYN89_13005</name>
</gene>
<sequence length="132" mass="13896">MSKRREELRRKVARGQARARGEAVPGLSPNPAANLIMANAIVRTGSILLRRAVDKRMLRGRYGKDTAEAAAENQGLGSTLTALALSKVAARSSTGAVVVGGGMLAKALYDRRQAKKARAKGDAKILEDAADA</sequence>
<feature type="compositionally biased region" description="Basic and acidic residues" evidence="1">
    <location>
        <begin position="1"/>
        <end position="10"/>
    </location>
</feature>
<dbReference type="RefSeq" id="WP_197637459.1">
    <property type="nucleotide sequence ID" value="NZ_JAHWXP010000003.1"/>
</dbReference>
<proteinExistence type="predicted"/>
<evidence type="ECO:0000313" key="2">
    <source>
        <dbReference type="EMBL" id="MBY8337962.1"/>
    </source>
</evidence>
<evidence type="ECO:0008006" key="4">
    <source>
        <dbReference type="Google" id="ProtNLM"/>
    </source>
</evidence>
<organism evidence="2 3">
    <name type="scientific">Alteriqipengyuania abyssalis</name>
    <dbReference type="NCBI Taxonomy" id="2860200"/>
    <lineage>
        <taxon>Bacteria</taxon>
        <taxon>Pseudomonadati</taxon>
        <taxon>Pseudomonadota</taxon>
        <taxon>Alphaproteobacteria</taxon>
        <taxon>Sphingomonadales</taxon>
        <taxon>Erythrobacteraceae</taxon>
        <taxon>Alteriqipengyuania</taxon>
    </lineage>
</organism>